<name>A0A4C1ZX18_EUMVA</name>
<sequence length="105" mass="11906">MKRKIAYDASNSLPLHRPMEWKRDASRTFRPIVPLYRLFRALACTLGEGGTKIKLKLVDVLKARETARRFRPPLGRSGSASCVPVPLCSRVFSAYETKSQVRNQS</sequence>
<evidence type="ECO:0000313" key="1">
    <source>
        <dbReference type="EMBL" id="GBP91584.1"/>
    </source>
</evidence>
<reference evidence="1 2" key="1">
    <citation type="journal article" date="2019" name="Commun. Biol.">
        <title>The bagworm genome reveals a unique fibroin gene that provides high tensile strength.</title>
        <authorList>
            <person name="Kono N."/>
            <person name="Nakamura H."/>
            <person name="Ohtoshi R."/>
            <person name="Tomita M."/>
            <person name="Numata K."/>
            <person name="Arakawa K."/>
        </authorList>
    </citation>
    <scope>NUCLEOTIDE SEQUENCE [LARGE SCALE GENOMIC DNA]</scope>
</reference>
<dbReference type="AlphaFoldDB" id="A0A4C1ZX18"/>
<comment type="caution">
    <text evidence="1">The sequence shown here is derived from an EMBL/GenBank/DDBJ whole genome shotgun (WGS) entry which is preliminary data.</text>
</comment>
<accession>A0A4C1ZX18</accession>
<protein>
    <submittedName>
        <fullName evidence="1">Uncharacterized protein</fullName>
    </submittedName>
</protein>
<evidence type="ECO:0000313" key="2">
    <source>
        <dbReference type="Proteomes" id="UP000299102"/>
    </source>
</evidence>
<keyword evidence="2" id="KW-1185">Reference proteome</keyword>
<gene>
    <name evidence="1" type="ORF">EVAR_70069_1</name>
</gene>
<dbReference type="Proteomes" id="UP000299102">
    <property type="component" value="Unassembled WGS sequence"/>
</dbReference>
<proteinExistence type="predicted"/>
<dbReference type="EMBL" id="BGZK01002184">
    <property type="protein sequence ID" value="GBP91584.1"/>
    <property type="molecule type" value="Genomic_DNA"/>
</dbReference>
<organism evidence="1 2">
    <name type="scientific">Eumeta variegata</name>
    <name type="common">Bagworm moth</name>
    <name type="synonym">Eumeta japonica</name>
    <dbReference type="NCBI Taxonomy" id="151549"/>
    <lineage>
        <taxon>Eukaryota</taxon>
        <taxon>Metazoa</taxon>
        <taxon>Ecdysozoa</taxon>
        <taxon>Arthropoda</taxon>
        <taxon>Hexapoda</taxon>
        <taxon>Insecta</taxon>
        <taxon>Pterygota</taxon>
        <taxon>Neoptera</taxon>
        <taxon>Endopterygota</taxon>
        <taxon>Lepidoptera</taxon>
        <taxon>Glossata</taxon>
        <taxon>Ditrysia</taxon>
        <taxon>Tineoidea</taxon>
        <taxon>Psychidae</taxon>
        <taxon>Oiketicinae</taxon>
        <taxon>Eumeta</taxon>
    </lineage>
</organism>